<dbReference type="InterPro" id="IPR029058">
    <property type="entry name" value="AB_hydrolase_fold"/>
</dbReference>
<name>A0A4R2KW15_9GAMM</name>
<proteinExistence type="predicted"/>
<evidence type="ECO:0000259" key="2">
    <source>
        <dbReference type="Pfam" id="PF12740"/>
    </source>
</evidence>
<accession>A0A4R2KW15</accession>
<dbReference type="Pfam" id="PF12740">
    <property type="entry name" value="PETase"/>
    <property type="match status" value="1"/>
</dbReference>
<dbReference type="SUPFAM" id="SSF53474">
    <property type="entry name" value="alpha/beta-Hydrolases"/>
    <property type="match status" value="1"/>
</dbReference>
<protein>
    <submittedName>
        <fullName evidence="3">Chlorophyllase-like protein</fullName>
    </submittedName>
</protein>
<evidence type="ECO:0000313" key="4">
    <source>
        <dbReference type="Proteomes" id="UP000294980"/>
    </source>
</evidence>
<dbReference type="AlphaFoldDB" id="A0A4R2KW15"/>
<feature type="domain" description="PET hydrolase/cutinase-like" evidence="2">
    <location>
        <begin position="80"/>
        <end position="270"/>
    </location>
</feature>
<dbReference type="RefSeq" id="WP_240624372.1">
    <property type="nucleotide sequence ID" value="NZ_QQSW01000011.1"/>
</dbReference>
<dbReference type="PANTHER" id="PTHR22946:SF9">
    <property type="entry name" value="POLYKETIDE TRANSFERASE AF380"/>
    <property type="match status" value="1"/>
</dbReference>
<evidence type="ECO:0000256" key="1">
    <source>
        <dbReference type="ARBA" id="ARBA00022801"/>
    </source>
</evidence>
<sequence length="385" mass="41210">MIRKILLWLVAPLLLLALALWLLLTFGLQPEPFPAGSDSLARLAPGPLAVTRAAIDLVDPGRPTPRNRDFPASDTRPLKGAAWYPDVGGPYPLVVHVHGFTSNHRNGAYLARHLASHGYVVVAVDHPLTHMLAPGDPNARDVINQPGDVSFLIDTLSTRPGEIDPALQGRVDVDRIAVMGISLGGLTATLAGYHPQLGDGRIDAVVSIAGPTAFLAPAFFQSRSLPFLMLAGDADALVPWKANARSVLERIPGAQLLTLADGSHTGFAGGTALLRWMRNTDAAGCWSVKRNLDLEDDASWSSLLNVAEAGVDDGVELDICSDDTLPPTMHVLRQQRITQVAVRAFLDSVLHADPAVRSAATRYLRESLPRELPDVSFLAGSPHPE</sequence>
<comment type="caution">
    <text evidence="3">The sequence shown here is derived from an EMBL/GenBank/DDBJ whole genome shotgun (WGS) entry which is preliminary data.</text>
</comment>
<dbReference type="PANTHER" id="PTHR22946">
    <property type="entry name" value="DIENELACTONE HYDROLASE DOMAIN-CONTAINING PROTEIN-RELATED"/>
    <property type="match status" value="1"/>
</dbReference>
<evidence type="ECO:0000313" key="3">
    <source>
        <dbReference type="EMBL" id="TCO75416.1"/>
    </source>
</evidence>
<dbReference type="EMBL" id="SLWX01000009">
    <property type="protein sequence ID" value="TCO75416.1"/>
    <property type="molecule type" value="Genomic_DNA"/>
</dbReference>
<dbReference type="Proteomes" id="UP000294980">
    <property type="component" value="Unassembled WGS sequence"/>
</dbReference>
<keyword evidence="4" id="KW-1185">Reference proteome</keyword>
<dbReference type="GO" id="GO:0052689">
    <property type="term" value="F:carboxylic ester hydrolase activity"/>
    <property type="evidence" value="ECO:0007669"/>
    <property type="project" value="UniProtKB-ARBA"/>
</dbReference>
<keyword evidence="1" id="KW-0378">Hydrolase</keyword>
<dbReference type="InterPro" id="IPR050261">
    <property type="entry name" value="FrsA_esterase"/>
</dbReference>
<reference evidence="3 4" key="1">
    <citation type="submission" date="2019-03" db="EMBL/GenBank/DDBJ databases">
        <title>Genomic Encyclopedia of Type Strains, Phase IV (KMG-IV): sequencing the most valuable type-strain genomes for metagenomic binning, comparative biology and taxonomic classification.</title>
        <authorList>
            <person name="Goeker M."/>
        </authorList>
    </citation>
    <scope>NUCLEOTIDE SEQUENCE [LARGE SCALE GENOMIC DNA]</scope>
    <source>
        <strain evidence="3 4">DSM 23344</strain>
    </source>
</reference>
<dbReference type="InterPro" id="IPR041127">
    <property type="entry name" value="PET_hydrolase/cutinase-like"/>
</dbReference>
<dbReference type="Gene3D" id="3.40.50.1820">
    <property type="entry name" value="alpha/beta hydrolase"/>
    <property type="match status" value="1"/>
</dbReference>
<organism evidence="3 4">
    <name type="scientific">Chromatocurvus halotolerans</name>
    <dbReference type="NCBI Taxonomy" id="1132028"/>
    <lineage>
        <taxon>Bacteria</taxon>
        <taxon>Pseudomonadati</taxon>
        <taxon>Pseudomonadota</taxon>
        <taxon>Gammaproteobacteria</taxon>
        <taxon>Cellvibrionales</taxon>
        <taxon>Halieaceae</taxon>
        <taxon>Chromatocurvus</taxon>
    </lineage>
</organism>
<gene>
    <name evidence="3" type="ORF">EV688_109140</name>
</gene>